<dbReference type="SUPFAM" id="SSF51735">
    <property type="entry name" value="NAD(P)-binding Rossmann-fold domains"/>
    <property type="match status" value="1"/>
</dbReference>
<dbReference type="OrthoDB" id="10257049at2759"/>
<organism evidence="2 3">
    <name type="scientific">Aspergillus ochraceoroseus IBT 24754</name>
    <dbReference type="NCBI Taxonomy" id="1392256"/>
    <lineage>
        <taxon>Eukaryota</taxon>
        <taxon>Fungi</taxon>
        <taxon>Dikarya</taxon>
        <taxon>Ascomycota</taxon>
        <taxon>Pezizomycotina</taxon>
        <taxon>Eurotiomycetes</taxon>
        <taxon>Eurotiomycetidae</taxon>
        <taxon>Eurotiales</taxon>
        <taxon>Aspergillaceae</taxon>
        <taxon>Aspergillus</taxon>
        <taxon>Aspergillus subgen. Nidulantes</taxon>
    </lineage>
</organism>
<evidence type="ECO:0000259" key="1">
    <source>
        <dbReference type="SMART" id="SM00829"/>
    </source>
</evidence>
<dbReference type="Gene3D" id="3.90.180.10">
    <property type="entry name" value="Medium-chain alcohol dehydrogenases, catalytic domain"/>
    <property type="match status" value="1"/>
</dbReference>
<dbReference type="InterPro" id="IPR013154">
    <property type="entry name" value="ADH-like_N"/>
</dbReference>
<dbReference type="AlphaFoldDB" id="A0A2T5M104"/>
<dbReference type="GO" id="GO:0016491">
    <property type="term" value="F:oxidoreductase activity"/>
    <property type="evidence" value="ECO:0007669"/>
    <property type="project" value="InterPro"/>
</dbReference>
<dbReference type="RefSeq" id="XP_040753603.1">
    <property type="nucleotide sequence ID" value="XM_040898894.1"/>
</dbReference>
<comment type="caution">
    <text evidence="2">The sequence shown here is derived from an EMBL/GenBank/DDBJ whole genome shotgun (WGS) entry which is preliminary data.</text>
</comment>
<dbReference type="PANTHER" id="PTHR43677">
    <property type="entry name" value="SHORT-CHAIN DEHYDROGENASE/REDUCTASE"/>
    <property type="match status" value="1"/>
</dbReference>
<dbReference type="Proteomes" id="UP000244073">
    <property type="component" value="Unassembled WGS sequence"/>
</dbReference>
<proteinExistence type="predicted"/>
<sequence>MRAIQVTEYVKGPLDLKVSDNVPTPRPSATQYLIEIHSAGTNFFDLLQIQGKYQHQPALPWIGGAEFAGTVAAVPSSRPQGGSNPKYQVGDRVFGATQGAYATHVLAGEDTLLRVPAGWSFEDAAGLFVTAPTAYGGLVHRATVRSGEWVLVHAAAGGVGLSAVQIAKAMGATVVATAGTERKRQIAREFGADYVVDYRDAAWPGEVKTLCARHRTGDGRAGVDIVYDPVGMIEASLKCVAWNARLLVVGFAAGTIEKVALNRVLLKNVSLVGLHWGQYARFEKETVGVVWQGIFDLVAQGKFRGIAFTDESFVGLESVPRALQALGGRETWGKVVVKVIDDHAVPIYHRAQSETDPGNPTPLSHSHKTRHVVTVLQRRVPFLSKDMNGESNRDSWIAKLRLVV</sequence>
<dbReference type="InterPro" id="IPR051397">
    <property type="entry name" value="Zn-ADH-like_protein"/>
</dbReference>
<dbReference type="InterPro" id="IPR013149">
    <property type="entry name" value="ADH-like_C"/>
</dbReference>
<dbReference type="CDD" id="cd08241">
    <property type="entry name" value="QOR1"/>
    <property type="match status" value="1"/>
</dbReference>
<dbReference type="VEuPathDB" id="FungiDB:P175DRAFT_0516153"/>
<feature type="domain" description="Enoyl reductase (ER)" evidence="1">
    <location>
        <begin position="12"/>
        <end position="337"/>
    </location>
</feature>
<reference evidence="2 3" key="1">
    <citation type="journal article" date="2018" name="Proc. Natl. Acad. Sci. U.S.A.">
        <title>Linking secondary metabolites to gene clusters through genome sequencing of six diverse Aspergillus species.</title>
        <authorList>
            <person name="Kaerboelling I."/>
            <person name="Vesth T.C."/>
            <person name="Frisvad J.C."/>
            <person name="Nybo J.L."/>
            <person name="Theobald S."/>
            <person name="Kuo A."/>
            <person name="Bowyer P."/>
            <person name="Matsuda Y."/>
            <person name="Mondo S."/>
            <person name="Lyhne E.K."/>
            <person name="Kogle M.E."/>
            <person name="Clum A."/>
            <person name="Lipzen A."/>
            <person name="Salamov A."/>
            <person name="Ngan C.Y."/>
            <person name="Daum C."/>
            <person name="Chiniquy J."/>
            <person name="Barry K."/>
            <person name="LaButti K."/>
            <person name="Haridas S."/>
            <person name="Simmons B.A."/>
            <person name="Magnuson J.K."/>
            <person name="Mortensen U.H."/>
            <person name="Larsen T.O."/>
            <person name="Grigoriev I.V."/>
            <person name="Baker S.E."/>
            <person name="Andersen M.R."/>
        </authorList>
    </citation>
    <scope>NUCLEOTIDE SEQUENCE [LARGE SCALE GENOMIC DNA]</scope>
    <source>
        <strain evidence="2 3">IBT 24754</strain>
    </source>
</reference>
<dbReference type="GO" id="GO:0008270">
    <property type="term" value="F:zinc ion binding"/>
    <property type="evidence" value="ECO:0007669"/>
    <property type="project" value="InterPro"/>
</dbReference>
<gene>
    <name evidence="2" type="ORF">P175DRAFT_0516153</name>
</gene>
<dbReference type="InterPro" id="IPR020843">
    <property type="entry name" value="ER"/>
</dbReference>
<dbReference type="PROSITE" id="PS01162">
    <property type="entry name" value="QOR_ZETA_CRYSTAL"/>
    <property type="match status" value="1"/>
</dbReference>
<dbReference type="GO" id="GO:0005739">
    <property type="term" value="C:mitochondrion"/>
    <property type="evidence" value="ECO:0007669"/>
    <property type="project" value="TreeGrafter"/>
</dbReference>
<evidence type="ECO:0000313" key="3">
    <source>
        <dbReference type="Proteomes" id="UP000244073"/>
    </source>
</evidence>
<dbReference type="Pfam" id="PF00107">
    <property type="entry name" value="ADH_zinc_N"/>
    <property type="match status" value="1"/>
</dbReference>
<dbReference type="PANTHER" id="PTHR43677:SF4">
    <property type="entry name" value="QUINONE OXIDOREDUCTASE-LIKE PROTEIN 2"/>
    <property type="match status" value="1"/>
</dbReference>
<dbReference type="InterPro" id="IPR011032">
    <property type="entry name" value="GroES-like_sf"/>
</dbReference>
<dbReference type="InterPro" id="IPR002364">
    <property type="entry name" value="Quin_OxRdtase/zeta-crystal_CS"/>
</dbReference>
<dbReference type="InterPro" id="IPR036291">
    <property type="entry name" value="NAD(P)-bd_dom_sf"/>
</dbReference>
<accession>A0A2T5M104</accession>
<evidence type="ECO:0000313" key="2">
    <source>
        <dbReference type="EMBL" id="PTU22211.1"/>
    </source>
</evidence>
<name>A0A2T5M104_9EURO</name>
<dbReference type="GeneID" id="63815776"/>
<dbReference type="SUPFAM" id="SSF50129">
    <property type="entry name" value="GroES-like"/>
    <property type="match status" value="1"/>
</dbReference>
<dbReference type="SMART" id="SM00829">
    <property type="entry name" value="PKS_ER"/>
    <property type="match status" value="1"/>
</dbReference>
<protein>
    <recommendedName>
        <fullName evidence="1">Enoyl reductase (ER) domain-containing protein</fullName>
    </recommendedName>
</protein>
<dbReference type="Pfam" id="PF08240">
    <property type="entry name" value="ADH_N"/>
    <property type="match status" value="1"/>
</dbReference>
<dbReference type="Gene3D" id="3.40.50.720">
    <property type="entry name" value="NAD(P)-binding Rossmann-like Domain"/>
    <property type="match status" value="1"/>
</dbReference>
<dbReference type="EMBL" id="MSFN02000003">
    <property type="protein sequence ID" value="PTU22211.1"/>
    <property type="molecule type" value="Genomic_DNA"/>
</dbReference>